<accession>A0A3A9IHE2</accession>
<gene>
    <name evidence="2" type="ORF">D6R50_18430</name>
</gene>
<evidence type="ECO:0000259" key="1">
    <source>
        <dbReference type="Pfam" id="PF13503"/>
    </source>
</evidence>
<sequence>MTYKSIDLFAQAEHIVSAESMTLYAMLNPLAQPSPVSDWHQQGWVMNAIPLYVQTPMRSILHASPWLVELPWATAGAVLSWAEQQPDPSWGWLYASREAWLAQKEHWQRYLRGMLDGQLKALRFHDPRLLSIWLVANEPALWAGLLSPVEVLRLPSGQVWLKNSGNVALNNDYPWTVPPSLIDAWHRSEPGINSAVMNFSLQLWEERADDASQWDTEDSPFSERIRPWLTACAQRGDVIQTLTLDDALAWLTQQGTLTI</sequence>
<comment type="caution">
    <text evidence="2">The sequence shown here is derived from an EMBL/GenBank/DDBJ whole genome shotgun (WGS) entry which is preliminary data.</text>
</comment>
<organism evidence="2 3">
    <name type="scientific">Aeromonas veronii</name>
    <dbReference type="NCBI Taxonomy" id="654"/>
    <lineage>
        <taxon>Bacteria</taxon>
        <taxon>Pseudomonadati</taxon>
        <taxon>Pseudomonadota</taxon>
        <taxon>Gammaproteobacteria</taxon>
        <taxon>Aeromonadales</taxon>
        <taxon>Aeromonadaceae</taxon>
        <taxon>Aeromonas</taxon>
    </lineage>
</organism>
<evidence type="ECO:0000313" key="3">
    <source>
        <dbReference type="Proteomes" id="UP000281725"/>
    </source>
</evidence>
<reference evidence="2 3" key="1">
    <citation type="submission" date="2018-09" db="EMBL/GenBank/DDBJ databases">
        <title>Genome sequencing of Aeromonas veronii MS-17-88.</title>
        <authorList>
            <person name="Tekedar H.C."/>
            <person name="Arick M.A."/>
            <person name="Hsu C.-Y."/>
            <person name="Thrash A."/>
            <person name="Karsi A."/>
            <person name="Lawrence M.L."/>
            <person name="Abdelhamed H."/>
        </authorList>
    </citation>
    <scope>NUCLEOTIDE SEQUENCE [LARGE SCALE GENOMIC DNA]</scope>
    <source>
        <strain evidence="2 3">MS 17-88</strain>
    </source>
</reference>
<dbReference type="RefSeq" id="WP_120415900.1">
    <property type="nucleotide sequence ID" value="NZ_RAWX01000004.1"/>
</dbReference>
<evidence type="ECO:0000313" key="2">
    <source>
        <dbReference type="EMBL" id="RKJ86264.1"/>
    </source>
</evidence>
<proteinExistence type="predicted"/>
<dbReference type="Pfam" id="PF13503">
    <property type="entry name" value="DUF4123"/>
    <property type="match status" value="1"/>
</dbReference>
<dbReference type="InterPro" id="IPR025391">
    <property type="entry name" value="DUF4123"/>
</dbReference>
<feature type="domain" description="DUF4123" evidence="1">
    <location>
        <begin position="23"/>
        <end position="137"/>
    </location>
</feature>
<dbReference type="Proteomes" id="UP000281725">
    <property type="component" value="Unassembled WGS sequence"/>
</dbReference>
<dbReference type="EMBL" id="RAWX01000004">
    <property type="protein sequence ID" value="RKJ86264.1"/>
    <property type="molecule type" value="Genomic_DNA"/>
</dbReference>
<protein>
    <submittedName>
        <fullName evidence="2">DUF4123 domain-containing protein</fullName>
    </submittedName>
</protein>
<dbReference type="AlphaFoldDB" id="A0A3A9IHE2"/>
<name>A0A3A9IHE2_AERVE</name>